<comment type="pathway">
    <text evidence="5 6">Carbohydrate degradation; glycolysis; pyruvate from D-glyceraldehyde 3-phosphate: step 3/5.</text>
</comment>
<evidence type="ECO:0000256" key="1">
    <source>
        <dbReference type="ARBA" id="ARBA00006717"/>
    </source>
</evidence>
<evidence type="ECO:0000313" key="8">
    <source>
        <dbReference type="Proteomes" id="UP000680706"/>
    </source>
</evidence>
<comment type="catalytic activity">
    <reaction evidence="5 6">
        <text>(2R)-2-phosphoglycerate = (2R)-3-phosphoglycerate</text>
        <dbReference type="Rhea" id="RHEA:15901"/>
        <dbReference type="ChEBI" id="CHEBI:58272"/>
        <dbReference type="ChEBI" id="CHEBI:58289"/>
        <dbReference type="EC" id="5.4.2.11"/>
    </reaction>
</comment>
<sequence length="202" mass="22814">MGLLVLVRHGQSEWNARRVFSGQGNPDLTPKGIEEAKSAGRALKEHAIQFDLAYSSALTRARKTLEHILEEAEQSHLHVIEDKLFNERAYGELTGKTIEEVCQQHGVEQVHKWRHSLNAVPPGGESLEMTANRALGVFRNRVLPQLSNGKNILISAHRNTIRGLISKLCKLRQEETERLHIGTAQPLFFQVNNAEDIQQIYK</sequence>
<evidence type="ECO:0000256" key="5">
    <source>
        <dbReference type="HAMAP-Rule" id="MF_01039"/>
    </source>
</evidence>
<feature type="binding site" evidence="5">
    <location>
        <begin position="8"/>
        <end position="15"/>
    </location>
    <ligand>
        <name>substrate</name>
    </ligand>
</feature>
<comment type="function">
    <text evidence="5 6">Catalyzes the interconversion of 2-phosphoglycerate and 3-phosphoglycerate.</text>
</comment>
<dbReference type="InterPro" id="IPR029033">
    <property type="entry name" value="His_PPase_superfam"/>
</dbReference>
<dbReference type="GO" id="GO:0004619">
    <property type="term" value="F:phosphoglycerate mutase activity"/>
    <property type="evidence" value="ECO:0007669"/>
    <property type="project" value="UniProtKB-EC"/>
</dbReference>
<keyword evidence="8" id="KW-1185">Reference proteome</keyword>
<dbReference type="CDD" id="cd07067">
    <property type="entry name" value="HP_PGM_like"/>
    <property type="match status" value="1"/>
</dbReference>
<organism evidence="7 8">
    <name type="scientific">Pseudovibrio brasiliensis</name>
    <dbReference type="NCBI Taxonomy" id="1898042"/>
    <lineage>
        <taxon>Bacteria</taxon>
        <taxon>Pseudomonadati</taxon>
        <taxon>Pseudomonadota</taxon>
        <taxon>Alphaproteobacteria</taxon>
        <taxon>Hyphomicrobiales</taxon>
        <taxon>Stappiaceae</taxon>
        <taxon>Pseudovibrio</taxon>
    </lineage>
</organism>
<keyword evidence="3 5" id="KW-0324">Glycolysis</keyword>
<dbReference type="EMBL" id="CP074126">
    <property type="protein sequence ID" value="QUS56009.1"/>
    <property type="molecule type" value="Genomic_DNA"/>
</dbReference>
<feature type="binding site" evidence="5">
    <location>
        <position position="60"/>
    </location>
    <ligand>
        <name>substrate</name>
    </ligand>
</feature>
<dbReference type="RefSeq" id="WP_075700983.1">
    <property type="nucleotide sequence ID" value="NZ_CP074126.1"/>
</dbReference>
<feature type="active site" description="Tele-phosphohistidine intermediate" evidence="5">
    <location>
        <position position="9"/>
    </location>
</feature>
<comment type="caution">
    <text evidence="5">Lacks conserved residue(s) required for the propagation of feature annotation.</text>
</comment>
<accession>A0ABX8ALT7</accession>
<dbReference type="Proteomes" id="UP000680706">
    <property type="component" value="Chromosome"/>
</dbReference>
<evidence type="ECO:0000256" key="6">
    <source>
        <dbReference type="RuleBase" id="RU004512"/>
    </source>
</evidence>
<dbReference type="PROSITE" id="PS00175">
    <property type="entry name" value="PG_MUTASE"/>
    <property type="match status" value="1"/>
</dbReference>
<gene>
    <name evidence="5" type="primary">gpmA</name>
    <name evidence="7" type="ORF">KGB56_00550</name>
</gene>
<dbReference type="SUPFAM" id="SSF53254">
    <property type="entry name" value="Phosphoglycerate mutase-like"/>
    <property type="match status" value="1"/>
</dbReference>
<feature type="site" description="Transition state stabilizer" evidence="5">
    <location>
        <position position="157"/>
    </location>
</feature>
<dbReference type="PANTHER" id="PTHR11931">
    <property type="entry name" value="PHOSPHOGLYCERATE MUTASE"/>
    <property type="match status" value="1"/>
</dbReference>
<dbReference type="Pfam" id="PF00300">
    <property type="entry name" value="His_Phos_1"/>
    <property type="match status" value="1"/>
</dbReference>
<proteinExistence type="inferred from homology"/>
<evidence type="ECO:0000313" key="7">
    <source>
        <dbReference type="EMBL" id="QUS56009.1"/>
    </source>
</evidence>
<feature type="binding site" evidence="5">
    <location>
        <begin position="87"/>
        <end position="90"/>
    </location>
    <ligand>
        <name>substrate</name>
    </ligand>
</feature>
<comment type="subunit">
    <text evidence="5">Homodimer.</text>
</comment>
<evidence type="ECO:0000256" key="4">
    <source>
        <dbReference type="ARBA" id="ARBA00023235"/>
    </source>
</evidence>
<dbReference type="InterPro" id="IPR013078">
    <property type="entry name" value="His_Pase_superF_clade-1"/>
</dbReference>
<dbReference type="Gene3D" id="3.40.50.1240">
    <property type="entry name" value="Phosphoglycerate mutase-like"/>
    <property type="match status" value="1"/>
</dbReference>
<keyword evidence="4 5" id="KW-0413">Isomerase</keyword>
<dbReference type="InterPro" id="IPR001345">
    <property type="entry name" value="PG/BPGM_mutase_AS"/>
</dbReference>
<name>A0ABX8ALT7_9HYPH</name>
<dbReference type="SMART" id="SM00855">
    <property type="entry name" value="PGAM"/>
    <property type="match status" value="1"/>
</dbReference>
<keyword evidence="2 5" id="KW-0312">Gluconeogenesis</keyword>
<dbReference type="InterPro" id="IPR005952">
    <property type="entry name" value="Phosphogly_mut1"/>
</dbReference>
<dbReference type="PIRSF" id="PIRSF000709">
    <property type="entry name" value="6PFK_2-Ptase"/>
    <property type="match status" value="1"/>
</dbReference>
<feature type="active site" description="Proton donor/acceptor" evidence="5">
    <location>
        <position position="87"/>
    </location>
</feature>
<evidence type="ECO:0000256" key="2">
    <source>
        <dbReference type="ARBA" id="ARBA00022432"/>
    </source>
</evidence>
<dbReference type="HAMAP" id="MF_01039">
    <property type="entry name" value="PGAM_GpmA"/>
    <property type="match status" value="1"/>
</dbReference>
<evidence type="ECO:0000256" key="3">
    <source>
        <dbReference type="ARBA" id="ARBA00023152"/>
    </source>
</evidence>
<dbReference type="NCBIfam" id="TIGR01258">
    <property type="entry name" value="pgm_1"/>
    <property type="match status" value="1"/>
</dbReference>
<dbReference type="EC" id="5.4.2.11" evidence="5 6"/>
<comment type="similarity">
    <text evidence="1 5">Belongs to the phosphoglycerate mutase family. BPG-dependent PGAM subfamily.</text>
</comment>
<protein>
    <recommendedName>
        <fullName evidence="5 6">2,3-bisphosphoglycerate-dependent phosphoglycerate mutase</fullName>
        <shortName evidence="5">BPG-dependent PGAM</shortName>
        <shortName evidence="5">PGAM</shortName>
        <shortName evidence="5">Phosphoglyceromutase</shortName>
        <shortName evidence="5">dPGM</shortName>
        <ecNumber evidence="5 6">5.4.2.11</ecNumber>
    </recommendedName>
</protein>
<feature type="binding site" evidence="5">
    <location>
        <begin position="21"/>
        <end position="22"/>
    </location>
    <ligand>
        <name>substrate</name>
    </ligand>
</feature>
<reference evidence="7 8" key="1">
    <citation type="journal article" date="2021" name="Angew. Chem. Int. Ed. Engl.">
        <title>A novel family of nonribosomal peptides modulate collective behavior in Pseudovibrio bacteria isolated from marine sponges.</title>
        <authorList>
            <person name="Ioca L.P."/>
            <person name="Dai Y."/>
            <person name="Kunakom S."/>
            <person name="Diaz-Espinosa J."/>
            <person name="Krunic A."/>
            <person name="Crnkovic C.M."/>
            <person name="Orjala J."/>
            <person name="Sanchez L.M."/>
            <person name="Ferreira A.G."/>
            <person name="Berlinck R.G.S."/>
            <person name="Eustaquio A.S."/>
        </authorList>
    </citation>
    <scope>NUCLEOTIDE SEQUENCE [LARGE SCALE GENOMIC DNA]</scope>
    <source>
        <strain evidence="7 8">Ab134</strain>
    </source>
</reference>